<gene>
    <name evidence="3" type="ORF">QTN89_10820</name>
</gene>
<keyword evidence="4" id="KW-1185">Reference proteome</keyword>
<sequence>MRALNLFFCLSIGTLFAGCDSATPPTGDTSESPAITTVSTANTNCPIMGGKVSTDGGTVQWNGKTIGFCCDGCDEKWEVLTDQEKQQKLDEAETESAGESENTPTDSH</sequence>
<evidence type="ECO:0000256" key="2">
    <source>
        <dbReference type="SAM" id="SignalP"/>
    </source>
</evidence>
<keyword evidence="2" id="KW-0732">Signal</keyword>
<evidence type="ECO:0000256" key="1">
    <source>
        <dbReference type="SAM" id="MobiDB-lite"/>
    </source>
</evidence>
<feature type="chain" id="PRO_5046312968" description="YHS domain-containing protein" evidence="2">
    <location>
        <begin position="18"/>
        <end position="108"/>
    </location>
</feature>
<comment type="caution">
    <text evidence="3">The sequence shown here is derived from an EMBL/GenBank/DDBJ whole genome shotgun (WGS) entry which is preliminary data.</text>
</comment>
<protein>
    <recommendedName>
        <fullName evidence="5">YHS domain-containing protein</fullName>
    </recommendedName>
</protein>
<evidence type="ECO:0000313" key="3">
    <source>
        <dbReference type="EMBL" id="MDM4015925.1"/>
    </source>
</evidence>
<reference evidence="3 4" key="1">
    <citation type="submission" date="2023-06" db="EMBL/GenBank/DDBJ databases">
        <title>Roseiconus lacunae JC819 isolated from Gulf of Mannar region, Tamil Nadu.</title>
        <authorList>
            <person name="Pk S."/>
            <person name="Ch S."/>
            <person name="Ch V.R."/>
        </authorList>
    </citation>
    <scope>NUCLEOTIDE SEQUENCE [LARGE SCALE GENOMIC DNA]</scope>
    <source>
        <strain evidence="3 4">JC819</strain>
    </source>
</reference>
<evidence type="ECO:0000313" key="4">
    <source>
        <dbReference type="Proteomes" id="UP001239462"/>
    </source>
</evidence>
<dbReference type="EMBL" id="JASZZN010000007">
    <property type="protein sequence ID" value="MDM4015925.1"/>
    <property type="molecule type" value="Genomic_DNA"/>
</dbReference>
<feature type="compositionally biased region" description="Polar residues" evidence="1">
    <location>
        <begin position="99"/>
        <end position="108"/>
    </location>
</feature>
<accession>A0ABT7PHG1</accession>
<dbReference type="Proteomes" id="UP001239462">
    <property type="component" value="Unassembled WGS sequence"/>
</dbReference>
<feature type="signal peptide" evidence="2">
    <location>
        <begin position="1"/>
        <end position="17"/>
    </location>
</feature>
<proteinExistence type="predicted"/>
<dbReference type="RefSeq" id="WP_289163493.1">
    <property type="nucleotide sequence ID" value="NZ_JASZZN010000007.1"/>
</dbReference>
<evidence type="ECO:0008006" key="5">
    <source>
        <dbReference type="Google" id="ProtNLM"/>
    </source>
</evidence>
<dbReference type="PROSITE" id="PS51257">
    <property type="entry name" value="PROKAR_LIPOPROTEIN"/>
    <property type="match status" value="1"/>
</dbReference>
<feature type="region of interest" description="Disordered" evidence="1">
    <location>
        <begin position="83"/>
        <end position="108"/>
    </location>
</feature>
<name>A0ABT7PHG1_9BACT</name>
<organism evidence="3 4">
    <name type="scientific">Roseiconus lacunae</name>
    <dbReference type="NCBI Taxonomy" id="2605694"/>
    <lineage>
        <taxon>Bacteria</taxon>
        <taxon>Pseudomonadati</taxon>
        <taxon>Planctomycetota</taxon>
        <taxon>Planctomycetia</taxon>
        <taxon>Pirellulales</taxon>
        <taxon>Pirellulaceae</taxon>
        <taxon>Roseiconus</taxon>
    </lineage>
</organism>